<dbReference type="RefSeq" id="XP_040683956.1">
    <property type="nucleotide sequence ID" value="XM_040832194.1"/>
</dbReference>
<keyword evidence="2" id="KW-1185">Reference proteome</keyword>
<evidence type="ECO:0000313" key="2">
    <source>
        <dbReference type="Proteomes" id="UP000184383"/>
    </source>
</evidence>
<dbReference type="Proteomes" id="UP000184383">
    <property type="component" value="Unassembled WGS sequence"/>
</dbReference>
<name>A0A1L9R5T6_ASPWE</name>
<dbReference type="EMBL" id="KV878217">
    <property type="protein sequence ID" value="OJJ30279.1"/>
    <property type="molecule type" value="Genomic_DNA"/>
</dbReference>
<proteinExistence type="predicted"/>
<protein>
    <submittedName>
        <fullName evidence="1">Uncharacterized protein</fullName>
    </submittedName>
</protein>
<gene>
    <name evidence="1" type="ORF">ASPWEDRAFT_187699</name>
</gene>
<dbReference type="VEuPathDB" id="FungiDB:ASPWEDRAFT_187699"/>
<dbReference type="GeneID" id="63748042"/>
<evidence type="ECO:0000313" key="1">
    <source>
        <dbReference type="EMBL" id="OJJ30279.1"/>
    </source>
</evidence>
<organism evidence="1 2">
    <name type="scientific">Aspergillus wentii DTO 134E9</name>
    <dbReference type="NCBI Taxonomy" id="1073089"/>
    <lineage>
        <taxon>Eukaryota</taxon>
        <taxon>Fungi</taxon>
        <taxon>Dikarya</taxon>
        <taxon>Ascomycota</taxon>
        <taxon>Pezizomycotina</taxon>
        <taxon>Eurotiomycetes</taxon>
        <taxon>Eurotiomycetidae</taxon>
        <taxon>Eurotiales</taxon>
        <taxon>Aspergillaceae</taxon>
        <taxon>Aspergillus</taxon>
        <taxon>Aspergillus subgen. Cremei</taxon>
    </lineage>
</organism>
<dbReference type="AlphaFoldDB" id="A0A1L9R5T6"/>
<reference evidence="2" key="1">
    <citation type="journal article" date="2017" name="Genome Biol.">
        <title>Comparative genomics reveals high biological diversity and specific adaptations in the industrially and medically important fungal genus Aspergillus.</title>
        <authorList>
            <person name="de Vries R.P."/>
            <person name="Riley R."/>
            <person name="Wiebenga A."/>
            <person name="Aguilar-Osorio G."/>
            <person name="Amillis S."/>
            <person name="Uchima C.A."/>
            <person name="Anderluh G."/>
            <person name="Asadollahi M."/>
            <person name="Askin M."/>
            <person name="Barry K."/>
            <person name="Battaglia E."/>
            <person name="Bayram O."/>
            <person name="Benocci T."/>
            <person name="Braus-Stromeyer S.A."/>
            <person name="Caldana C."/>
            <person name="Canovas D."/>
            <person name="Cerqueira G.C."/>
            <person name="Chen F."/>
            <person name="Chen W."/>
            <person name="Choi C."/>
            <person name="Clum A."/>
            <person name="Dos Santos R.A."/>
            <person name="Damasio A.R."/>
            <person name="Diallinas G."/>
            <person name="Emri T."/>
            <person name="Fekete E."/>
            <person name="Flipphi M."/>
            <person name="Freyberg S."/>
            <person name="Gallo A."/>
            <person name="Gournas C."/>
            <person name="Habgood R."/>
            <person name="Hainaut M."/>
            <person name="Harispe M.L."/>
            <person name="Henrissat B."/>
            <person name="Hilden K.S."/>
            <person name="Hope R."/>
            <person name="Hossain A."/>
            <person name="Karabika E."/>
            <person name="Karaffa L."/>
            <person name="Karanyi Z."/>
            <person name="Krasevec N."/>
            <person name="Kuo A."/>
            <person name="Kusch H."/>
            <person name="LaButti K."/>
            <person name="Lagendijk E.L."/>
            <person name="Lapidus A."/>
            <person name="Levasseur A."/>
            <person name="Lindquist E."/>
            <person name="Lipzen A."/>
            <person name="Logrieco A.F."/>
            <person name="MacCabe A."/>
            <person name="Maekelae M.R."/>
            <person name="Malavazi I."/>
            <person name="Melin P."/>
            <person name="Meyer V."/>
            <person name="Mielnichuk N."/>
            <person name="Miskei M."/>
            <person name="Molnar A.P."/>
            <person name="Mule G."/>
            <person name="Ngan C.Y."/>
            <person name="Orejas M."/>
            <person name="Orosz E."/>
            <person name="Ouedraogo J.P."/>
            <person name="Overkamp K.M."/>
            <person name="Park H.-S."/>
            <person name="Perrone G."/>
            <person name="Piumi F."/>
            <person name="Punt P.J."/>
            <person name="Ram A.F."/>
            <person name="Ramon A."/>
            <person name="Rauscher S."/>
            <person name="Record E."/>
            <person name="Riano-Pachon D.M."/>
            <person name="Robert V."/>
            <person name="Roehrig J."/>
            <person name="Ruller R."/>
            <person name="Salamov A."/>
            <person name="Salih N.S."/>
            <person name="Samson R.A."/>
            <person name="Sandor E."/>
            <person name="Sanguinetti M."/>
            <person name="Schuetze T."/>
            <person name="Sepcic K."/>
            <person name="Shelest E."/>
            <person name="Sherlock G."/>
            <person name="Sophianopoulou V."/>
            <person name="Squina F.M."/>
            <person name="Sun H."/>
            <person name="Susca A."/>
            <person name="Todd R.B."/>
            <person name="Tsang A."/>
            <person name="Unkles S.E."/>
            <person name="van de Wiele N."/>
            <person name="van Rossen-Uffink D."/>
            <person name="Oliveira J.V."/>
            <person name="Vesth T.C."/>
            <person name="Visser J."/>
            <person name="Yu J.-H."/>
            <person name="Zhou M."/>
            <person name="Andersen M.R."/>
            <person name="Archer D.B."/>
            <person name="Baker S.E."/>
            <person name="Benoit I."/>
            <person name="Brakhage A.A."/>
            <person name="Braus G.H."/>
            <person name="Fischer R."/>
            <person name="Frisvad J.C."/>
            <person name="Goldman G.H."/>
            <person name="Houbraken J."/>
            <person name="Oakley B."/>
            <person name="Pocsi I."/>
            <person name="Scazzocchio C."/>
            <person name="Seiboth B."/>
            <person name="vanKuyk P.A."/>
            <person name="Wortman J."/>
            <person name="Dyer P.S."/>
            <person name="Grigoriev I.V."/>
        </authorList>
    </citation>
    <scope>NUCLEOTIDE SEQUENCE [LARGE SCALE GENOMIC DNA]</scope>
    <source>
        <strain evidence="2">DTO 134E9</strain>
    </source>
</reference>
<accession>A0A1L9R5T6</accession>
<sequence>MPLLLGLPRCGICKQYFEYEHQLMFTFREQEKWENNNRTPPSGSCNIAELEATYFNVPWLWATFVRTFLPENNNYEGTKFDRTGVGQIGFWNMPGALTVPLDASRVAIGPHHRRSKNNRIQRVYPAPMMPEDPEDPLNPSFNPKAYHVHERCWNITCRVLGEARVDGNLGAFVAAMRGEKMATIRSLLMTGEFESLYWRDELEDMDAETFLRDPERYMRSHYEWMDGYP</sequence>